<evidence type="ECO:0000256" key="1">
    <source>
        <dbReference type="SAM" id="MobiDB-lite"/>
    </source>
</evidence>
<name>A0A0A9ARX0_ARUDO</name>
<proteinExistence type="predicted"/>
<reference evidence="2" key="2">
    <citation type="journal article" date="2015" name="Data Brief">
        <title>Shoot transcriptome of the giant reed, Arundo donax.</title>
        <authorList>
            <person name="Barrero R.A."/>
            <person name="Guerrero F.D."/>
            <person name="Moolhuijzen P."/>
            <person name="Goolsby J.A."/>
            <person name="Tidwell J."/>
            <person name="Bellgard S.E."/>
            <person name="Bellgard M.I."/>
        </authorList>
    </citation>
    <scope>NUCLEOTIDE SEQUENCE</scope>
    <source>
        <tissue evidence="2">Shoot tissue taken approximately 20 cm above the soil surface</tissue>
    </source>
</reference>
<organism evidence="2">
    <name type="scientific">Arundo donax</name>
    <name type="common">Giant reed</name>
    <name type="synonym">Donax arundinaceus</name>
    <dbReference type="NCBI Taxonomy" id="35708"/>
    <lineage>
        <taxon>Eukaryota</taxon>
        <taxon>Viridiplantae</taxon>
        <taxon>Streptophyta</taxon>
        <taxon>Embryophyta</taxon>
        <taxon>Tracheophyta</taxon>
        <taxon>Spermatophyta</taxon>
        <taxon>Magnoliopsida</taxon>
        <taxon>Liliopsida</taxon>
        <taxon>Poales</taxon>
        <taxon>Poaceae</taxon>
        <taxon>PACMAD clade</taxon>
        <taxon>Arundinoideae</taxon>
        <taxon>Arundineae</taxon>
        <taxon>Arundo</taxon>
    </lineage>
</organism>
<sequence length="46" mass="5308">MWIRPPCLARSSRSAPTPSARRFMRPSQSSIPRGSNRRARLGRRDQ</sequence>
<dbReference type="AlphaFoldDB" id="A0A0A9ARX0"/>
<dbReference type="EMBL" id="GBRH01243999">
    <property type="protein sequence ID" value="JAD53896.1"/>
    <property type="molecule type" value="Transcribed_RNA"/>
</dbReference>
<feature type="compositionally biased region" description="Basic residues" evidence="1">
    <location>
        <begin position="35"/>
        <end position="46"/>
    </location>
</feature>
<evidence type="ECO:0000313" key="2">
    <source>
        <dbReference type="EMBL" id="JAD53896.1"/>
    </source>
</evidence>
<feature type="region of interest" description="Disordered" evidence="1">
    <location>
        <begin position="1"/>
        <end position="46"/>
    </location>
</feature>
<accession>A0A0A9ARX0</accession>
<reference evidence="2" key="1">
    <citation type="submission" date="2014-09" db="EMBL/GenBank/DDBJ databases">
        <authorList>
            <person name="Magalhaes I.L.F."/>
            <person name="Oliveira U."/>
            <person name="Santos F.R."/>
            <person name="Vidigal T.H.D.A."/>
            <person name="Brescovit A.D."/>
            <person name="Santos A.J."/>
        </authorList>
    </citation>
    <scope>NUCLEOTIDE SEQUENCE</scope>
    <source>
        <tissue evidence="2">Shoot tissue taken approximately 20 cm above the soil surface</tissue>
    </source>
</reference>
<protein>
    <submittedName>
        <fullName evidence="2">Uncharacterized protein</fullName>
    </submittedName>
</protein>
<feature type="compositionally biased region" description="Low complexity" evidence="1">
    <location>
        <begin position="9"/>
        <end position="21"/>
    </location>
</feature>